<name>A0ABT0P6Y0_9HYPH</name>
<dbReference type="InterPro" id="IPR036263">
    <property type="entry name" value="Chorismate_II_sf"/>
</dbReference>
<accession>A0ABT0P6Y0</accession>
<organism evidence="1 2">
    <name type="scientific">Bartonella bilalgolemii</name>
    <dbReference type="NCBI Taxonomy" id="2942911"/>
    <lineage>
        <taxon>Bacteria</taxon>
        <taxon>Pseudomonadati</taxon>
        <taxon>Pseudomonadota</taxon>
        <taxon>Alphaproteobacteria</taxon>
        <taxon>Hyphomicrobiales</taxon>
        <taxon>Bartonellaceae</taxon>
        <taxon>Bartonella</taxon>
    </lineage>
</organism>
<gene>
    <name evidence="1" type="ORF">M4Z11_00580</name>
</gene>
<dbReference type="EMBL" id="JAMCOF010000001">
    <property type="protein sequence ID" value="MCL6229121.1"/>
    <property type="molecule type" value="Genomic_DNA"/>
</dbReference>
<dbReference type="Proteomes" id="UP001523003">
    <property type="component" value="Unassembled WGS sequence"/>
</dbReference>
<protein>
    <submittedName>
        <fullName evidence="1">Chorismate mutase</fullName>
    </submittedName>
</protein>
<reference evidence="1 2" key="1">
    <citation type="submission" date="2022-05" db="EMBL/GenBank/DDBJ databases">
        <title>Description of the Bartonella bilalgolemii sp. nov. Isolated from Apodemus uralensis (Pallas 1811).</title>
        <authorList>
            <person name="Zgheib R."/>
            <person name="Celebi B."/>
        </authorList>
    </citation>
    <scope>NUCLEOTIDE SEQUENCE [LARGE SCALE GENOMIC DNA]</scope>
    <source>
        <strain evidence="1 2">G70</strain>
    </source>
</reference>
<evidence type="ECO:0000313" key="1">
    <source>
        <dbReference type="EMBL" id="MCL6229121.1"/>
    </source>
</evidence>
<evidence type="ECO:0000313" key="2">
    <source>
        <dbReference type="Proteomes" id="UP001523003"/>
    </source>
</evidence>
<dbReference type="InterPro" id="IPR036979">
    <property type="entry name" value="CM_dom_sf"/>
</dbReference>
<dbReference type="SUPFAM" id="SSF48600">
    <property type="entry name" value="Chorismate mutase II"/>
    <property type="match status" value="1"/>
</dbReference>
<keyword evidence="2" id="KW-1185">Reference proteome</keyword>
<proteinExistence type="predicted"/>
<dbReference type="Gene3D" id="1.20.59.10">
    <property type="entry name" value="Chorismate mutase"/>
    <property type="match status" value="1"/>
</dbReference>
<dbReference type="RefSeq" id="WP_249674373.1">
    <property type="nucleotide sequence ID" value="NZ_JAMCOF010000001.1"/>
</dbReference>
<comment type="caution">
    <text evidence="1">The sequence shown here is derived from an EMBL/GenBank/DDBJ whole genome shotgun (WGS) entry which is preliminary data.</text>
</comment>
<sequence length="91" mass="10420">MQGKAPNNLGHLRAYIGNFNAALINFLAQRFCCTQGVRGDKVRYGLPTVDRTREQCQVVHLQQLMLDSHLTRNLAEKFIVHYSRSELMSTK</sequence>